<dbReference type="AlphaFoldDB" id="A0A9D2FJR2"/>
<comment type="similarity">
    <text evidence="5 8 10">Belongs to the PTH family.</text>
</comment>
<feature type="active site" description="Proton acceptor" evidence="8">
    <location>
        <position position="29"/>
    </location>
</feature>
<dbReference type="NCBIfam" id="TIGR00447">
    <property type="entry name" value="pth"/>
    <property type="match status" value="1"/>
</dbReference>
<comment type="subcellular location">
    <subcellularLocation>
        <location evidence="8">Cytoplasm</location>
    </subcellularLocation>
</comment>
<dbReference type="PANTHER" id="PTHR17224">
    <property type="entry name" value="PEPTIDYL-TRNA HYDROLASE"/>
    <property type="match status" value="1"/>
</dbReference>
<evidence type="ECO:0000256" key="1">
    <source>
        <dbReference type="ARBA" id="ARBA00013260"/>
    </source>
</evidence>
<comment type="catalytic activity">
    <reaction evidence="6 8 9">
        <text>an N-acyl-L-alpha-aminoacyl-tRNA + H2O = an N-acyl-L-amino acid + a tRNA + H(+)</text>
        <dbReference type="Rhea" id="RHEA:54448"/>
        <dbReference type="Rhea" id="RHEA-COMP:10123"/>
        <dbReference type="Rhea" id="RHEA-COMP:13883"/>
        <dbReference type="ChEBI" id="CHEBI:15377"/>
        <dbReference type="ChEBI" id="CHEBI:15378"/>
        <dbReference type="ChEBI" id="CHEBI:59874"/>
        <dbReference type="ChEBI" id="CHEBI:78442"/>
        <dbReference type="ChEBI" id="CHEBI:138191"/>
        <dbReference type="EC" id="3.1.1.29"/>
    </reaction>
</comment>
<feature type="binding site" evidence="8">
    <location>
        <position position="122"/>
    </location>
    <ligand>
        <name>tRNA</name>
        <dbReference type="ChEBI" id="CHEBI:17843"/>
    </ligand>
</feature>
<accession>A0A9D2FJR2</accession>
<reference evidence="11" key="1">
    <citation type="journal article" date="2021" name="PeerJ">
        <title>Extensive microbial diversity within the chicken gut microbiome revealed by metagenomics and culture.</title>
        <authorList>
            <person name="Gilroy R."/>
            <person name="Ravi A."/>
            <person name="Getino M."/>
            <person name="Pursley I."/>
            <person name="Horton D.L."/>
            <person name="Alikhan N.F."/>
            <person name="Baker D."/>
            <person name="Gharbi K."/>
            <person name="Hall N."/>
            <person name="Watson M."/>
            <person name="Adriaenssens E.M."/>
            <person name="Foster-Nyarko E."/>
            <person name="Jarju S."/>
            <person name="Secka A."/>
            <person name="Antonio M."/>
            <person name="Oren A."/>
            <person name="Chaudhuri R.R."/>
            <person name="La Ragione R."/>
            <person name="Hildebrand F."/>
            <person name="Pallen M.J."/>
        </authorList>
    </citation>
    <scope>NUCLEOTIDE SEQUENCE</scope>
    <source>
        <strain evidence="11">CHK188-11489</strain>
    </source>
</reference>
<evidence type="ECO:0000256" key="9">
    <source>
        <dbReference type="RuleBase" id="RU000673"/>
    </source>
</evidence>
<keyword evidence="3 8" id="KW-0378">Hydrolase</keyword>
<evidence type="ECO:0000256" key="3">
    <source>
        <dbReference type="ARBA" id="ARBA00022801"/>
    </source>
</evidence>
<dbReference type="InterPro" id="IPR001328">
    <property type="entry name" value="Pept_tRNA_hydro"/>
</dbReference>
<keyword evidence="8" id="KW-0963">Cytoplasm</keyword>
<evidence type="ECO:0000256" key="10">
    <source>
        <dbReference type="RuleBase" id="RU004320"/>
    </source>
</evidence>
<dbReference type="InterPro" id="IPR018171">
    <property type="entry name" value="Pept_tRNA_hydro_CS"/>
</dbReference>
<evidence type="ECO:0000256" key="2">
    <source>
        <dbReference type="ARBA" id="ARBA00022555"/>
    </source>
</evidence>
<evidence type="ECO:0000313" key="12">
    <source>
        <dbReference type="Proteomes" id="UP000824105"/>
    </source>
</evidence>
<dbReference type="GO" id="GO:0005737">
    <property type="term" value="C:cytoplasm"/>
    <property type="evidence" value="ECO:0007669"/>
    <property type="project" value="UniProtKB-SubCell"/>
</dbReference>
<dbReference type="FunFam" id="3.40.50.1470:FF:000001">
    <property type="entry name" value="Peptidyl-tRNA hydrolase"/>
    <property type="match status" value="1"/>
</dbReference>
<evidence type="ECO:0000256" key="8">
    <source>
        <dbReference type="HAMAP-Rule" id="MF_00083"/>
    </source>
</evidence>
<dbReference type="GO" id="GO:0004045">
    <property type="term" value="F:peptidyl-tRNA hydrolase activity"/>
    <property type="evidence" value="ECO:0007669"/>
    <property type="project" value="UniProtKB-UniRule"/>
</dbReference>
<evidence type="ECO:0000256" key="5">
    <source>
        <dbReference type="ARBA" id="ARBA00038063"/>
    </source>
</evidence>
<dbReference type="EMBL" id="DXBF01000046">
    <property type="protein sequence ID" value="HIZ62088.1"/>
    <property type="molecule type" value="Genomic_DNA"/>
</dbReference>
<evidence type="ECO:0000256" key="4">
    <source>
        <dbReference type="ARBA" id="ARBA00022884"/>
    </source>
</evidence>
<keyword evidence="4 8" id="KW-0694">RNA-binding</keyword>
<evidence type="ECO:0000313" key="11">
    <source>
        <dbReference type="EMBL" id="HIZ62088.1"/>
    </source>
</evidence>
<feature type="binding site" evidence="8">
    <location>
        <position position="76"/>
    </location>
    <ligand>
        <name>tRNA</name>
        <dbReference type="ChEBI" id="CHEBI:17843"/>
    </ligand>
</feature>
<comment type="caution">
    <text evidence="11">The sequence shown here is derived from an EMBL/GenBank/DDBJ whole genome shotgun (WGS) entry which is preliminary data.</text>
</comment>
<dbReference type="GO" id="GO:0072344">
    <property type="term" value="P:rescue of stalled ribosome"/>
    <property type="evidence" value="ECO:0007669"/>
    <property type="project" value="UniProtKB-UniRule"/>
</dbReference>
<protein>
    <recommendedName>
        <fullName evidence="7 8">Peptidyl-tRNA hydrolase</fullName>
        <shortName evidence="8">Pth</shortName>
        <ecNumber evidence="1 8">3.1.1.29</ecNumber>
    </recommendedName>
</protein>
<dbReference type="SUPFAM" id="SSF53178">
    <property type="entry name" value="Peptidyl-tRNA hydrolase-like"/>
    <property type="match status" value="1"/>
</dbReference>
<gene>
    <name evidence="8 11" type="primary">pth</name>
    <name evidence="11" type="ORF">H9724_04890</name>
</gene>
<feature type="site" description="Discriminates between blocked and unblocked aminoacyl-tRNA" evidence="8">
    <location>
        <position position="19"/>
    </location>
</feature>
<dbReference type="EC" id="3.1.1.29" evidence="1 8"/>
<keyword evidence="2 8" id="KW-0820">tRNA-binding</keyword>
<organism evidence="11 12">
    <name type="scientific">Candidatus Gemmiger avistercoris</name>
    <dbReference type="NCBI Taxonomy" id="2838606"/>
    <lineage>
        <taxon>Bacteria</taxon>
        <taxon>Bacillati</taxon>
        <taxon>Bacillota</taxon>
        <taxon>Clostridia</taxon>
        <taxon>Eubacteriales</taxon>
        <taxon>Gemmiger</taxon>
    </lineage>
</organism>
<dbReference type="Proteomes" id="UP000824105">
    <property type="component" value="Unassembled WGS sequence"/>
</dbReference>
<dbReference type="PROSITE" id="PS01196">
    <property type="entry name" value="PEPT_TRNA_HYDROL_2"/>
    <property type="match status" value="1"/>
</dbReference>
<dbReference type="Gene3D" id="3.40.50.1470">
    <property type="entry name" value="Peptidyl-tRNA hydrolase"/>
    <property type="match status" value="1"/>
</dbReference>
<dbReference type="Pfam" id="PF01195">
    <property type="entry name" value="Pept_tRNA_hydro"/>
    <property type="match status" value="1"/>
</dbReference>
<feature type="binding site" evidence="8">
    <location>
        <position position="24"/>
    </location>
    <ligand>
        <name>tRNA</name>
        <dbReference type="ChEBI" id="CHEBI:17843"/>
    </ligand>
</feature>
<dbReference type="GO" id="GO:0000049">
    <property type="term" value="F:tRNA binding"/>
    <property type="evidence" value="ECO:0007669"/>
    <property type="project" value="UniProtKB-UniRule"/>
</dbReference>
<comment type="subunit">
    <text evidence="8">Monomer.</text>
</comment>
<feature type="binding site" evidence="8">
    <location>
        <position position="74"/>
    </location>
    <ligand>
        <name>tRNA</name>
        <dbReference type="ChEBI" id="CHEBI:17843"/>
    </ligand>
</feature>
<sequence length="197" mass="21643">MFFSRDTKSADWLIAGLGNPEPKYDGTRHNAGFEALDALAGRWGCEINRSKWQGLYGTAQVGDHKAVLLKPLTYMNLSGQSIAPAANFFKIPADHVIVLCDDITQQPGHLRIRPRGSAGGHNGLKSIIASLGTEEFARIRIGIGAKPNPQYDLAAWVLGKLPPEDRKAVTDRYPDIAQACEWIMDGNLSYAQNKFNH</sequence>
<name>A0A9D2FJR2_9FIRM</name>
<dbReference type="HAMAP" id="MF_00083">
    <property type="entry name" value="Pept_tRNA_hydro_bact"/>
    <property type="match status" value="1"/>
</dbReference>
<feature type="site" description="Stabilizes the basic form of H active site to accept a proton" evidence="8">
    <location>
        <position position="101"/>
    </location>
</feature>
<comment type="function">
    <text evidence="8">Hydrolyzes ribosome-free peptidyl-tRNAs (with 1 or more amino acids incorporated), which drop off the ribosome during protein synthesis, or as a result of ribosome stalling.</text>
</comment>
<evidence type="ECO:0000256" key="7">
    <source>
        <dbReference type="ARBA" id="ARBA00050038"/>
    </source>
</evidence>
<reference evidence="11" key="2">
    <citation type="submission" date="2021-04" db="EMBL/GenBank/DDBJ databases">
        <authorList>
            <person name="Gilroy R."/>
        </authorList>
    </citation>
    <scope>NUCLEOTIDE SEQUENCE</scope>
    <source>
        <strain evidence="11">CHK188-11489</strain>
    </source>
</reference>
<dbReference type="CDD" id="cd00462">
    <property type="entry name" value="PTH"/>
    <property type="match status" value="1"/>
</dbReference>
<dbReference type="PANTHER" id="PTHR17224:SF1">
    <property type="entry name" value="PEPTIDYL-TRNA HYDROLASE"/>
    <property type="match status" value="1"/>
</dbReference>
<comment type="function">
    <text evidence="8">Catalyzes the release of premature peptidyl moieties from peptidyl-tRNA molecules trapped in stalled 50S ribosomal subunits, and thus maintains levels of free tRNAs and 50S ribosomes.</text>
</comment>
<dbReference type="InterPro" id="IPR036416">
    <property type="entry name" value="Pept_tRNA_hydro_sf"/>
</dbReference>
<dbReference type="PROSITE" id="PS01195">
    <property type="entry name" value="PEPT_TRNA_HYDROL_1"/>
    <property type="match status" value="1"/>
</dbReference>
<evidence type="ECO:0000256" key="6">
    <source>
        <dbReference type="ARBA" id="ARBA00048707"/>
    </source>
</evidence>
<proteinExistence type="inferred from homology"/>
<dbReference type="GO" id="GO:0006515">
    <property type="term" value="P:protein quality control for misfolded or incompletely synthesized proteins"/>
    <property type="evidence" value="ECO:0007669"/>
    <property type="project" value="UniProtKB-UniRule"/>
</dbReference>